<dbReference type="InterPro" id="IPR036410">
    <property type="entry name" value="HSP_DnaJ_Cys-rich_dom_sf"/>
</dbReference>
<dbReference type="SUPFAM" id="SSF57938">
    <property type="entry name" value="DnaJ/Hsp40 cysteine-rich domain"/>
    <property type="match status" value="1"/>
</dbReference>
<dbReference type="Proteomes" id="UP001234880">
    <property type="component" value="Unassembled WGS sequence"/>
</dbReference>
<accession>A0ABT9L6V7</accession>
<dbReference type="Gene3D" id="2.10.230.10">
    <property type="entry name" value="Heat shock protein DnaJ, cysteine-rich domain"/>
    <property type="match status" value="1"/>
</dbReference>
<reference evidence="1 2" key="1">
    <citation type="submission" date="2023-07" db="EMBL/GenBank/DDBJ databases">
        <title>Sequencing the genomes of 1000 actinobacteria strains.</title>
        <authorList>
            <person name="Klenk H.-P."/>
        </authorList>
    </citation>
    <scope>NUCLEOTIDE SEQUENCE [LARGE SCALE GENOMIC DNA]</scope>
    <source>
        <strain evidence="1 2">DSM 41600</strain>
    </source>
</reference>
<sequence>MTIKPPPPPPVRCTTCGGSGLGDTVVTGSRTYRAPCGTCGGSGQTSG</sequence>
<keyword evidence="2" id="KW-1185">Reference proteome</keyword>
<gene>
    <name evidence="1" type="ORF">JOF35_008780</name>
</gene>
<dbReference type="EMBL" id="JAURUE010000004">
    <property type="protein sequence ID" value="MDP9616422.1"/>
    <property type="molecule type" value="Genomic_DNA"/>
</dbReference>
<proteinExistence type="predicted"/>
<name>A0ABT9L6V7_9ACTN</name>
<evidence type="ECO:0000313" key="2">
    <source>
        <dbReference type="Proteomes" id="UP001234880"/>
    </source>
</evidence>
<comment type="caution">
    <text evidence="1">The sequence shown here is derived from an EMBL/GenBank/DDBJ whole genome shotgun (WGS) entry which is preliminary data.</text>
</comment>
<evidence type="ECO:0000313" key="1">
    <source>
        <dbReference type="EMBL" id="MDP9616422.1"/>
    </source>
</evidence>
<dbReference type="RefSeq" id="WP_307112395.1">
    <property type="nucleotide sequence ID" value="NZ_JAURUE010000004.1"/>
</dbReference>
<protein>
    <submittedName>
        <fullName evidence="1">DnaJ-class molecular chaperone</fullName>
    </submittedName>
</protein>
<organism evidence="1 2">
    <name type="scientific">Streptomyces demainii</name>
    <dbReference type="NCBI Taxonomy" id="588122"/>
    <lineage>
        <taxon>Bacteria</taxon>
        <taxon>Bacillati</taxon>
        <taxon>Actinomycetota</taxon>
        <taxon>Actinomycetes</taxon>
        <taxon>Kitasatosporales</taxon>
        <taxon>Streptomycetaceae</taxon>
        <taxon>Streptomyces</taxon>
    </lineage>
</organism>